<gene>
    <name evidence="3" type="ORF">M9Y10_043623</name>
</gene>
<dbReference type="InterPro" id="IPR001611">
    <property type="entry name" value="Leu-rich_rpt"/>
</dbReference>
<evidence type="ECO:0000256" key="1">
    <source>
        <dbReference type="ARBA" id="ARBA00022737"/>
    </source>
</evidence>
<evidence type="ECO:0000256" key="2">
    <source>
        <dbReference type="SAM" id="MobiDB-lite"/>
    </source>
</evidence>
<name>A0ABR2K350_9EUKA</name>
<reference evidence="3 4" key="1">
    <citation type="submission" date="2024-04" db="EMBL/GenBank/DDBJ databases">
        <title>Tritrichomonas musculus Genome.</title>
        <authorList>
            <person name="Alves-Ferreira E."/>
            <person name="Grigg M."/>
            <person name="Lorenzi H."/>
            <person name="Galac M."/>
        </authorList>
    </citation>
    <scope>NUCLEOTIDE SEQUENCE [LARGE SCALE GENOMIC DNA]</scope>
    <source>
        <strain evidence="3 4">EAF2021</strain>
    </source>
</reference>
<keyword evidence="4" id="KW-1185">Reference proteome</keyword>
<dbReference type="Proteomes" id="UP001470230">
    <property type="component" value="Unassembled WGS sequence"/>
</dbReference>
<accession>A0ABR2K350</accession>
<protein>
    <recommendedName>
        <fullName evidence="5">Leucine Rich Repeat family protein</fullName>
    </recommendedName>
</protein>
<dbReference type="SMART" id="SM00368">
    <property type="entry name" value="LRR_RI"/>
    <property type="match status" value="5"/>
</dbReference>
<feature type="region of interest" description="Disordered" evidence="2">
    <location>
        <begin position="324"/>
        <end position="346"/>
    </location>
</feature>
<organism evidence="3 4">
    <name type="scientific">Tritrichomonas musculus</name>
    <dbReference type="NCBI Taxonomy" id="1915356"/>
    <lineage>
        <taxon>Eukaryota</taxon>
        <taxon>Metamonada</taxon>
        <taxon>Parabasalia</taxon>
        <taxon>Tritrichomonadida</taxon>
        <taxon>Tritrichomonadidae</taxon>
        <taxon>Tritrichomonas</taxon>
    </lineage>
</organism>
<dbReference type="InterPro" id="IPR052201">
    <property type="entry name" value="LRR-containing_regulator"/>
</dbReference>
<dbReference type="Gene3D" id="3.80.10.10">
    <property type="entry name" value="Ribonuclease Inhibitor"/>
    <property type="match status" value="2"/>
</dbReference>
<comment type="caution">
    <text evidence="3">The sequence shown here is derived from an EMBL/GenBank/DDBJ whole genome shotgun (WGS) entry which is preliminary data.</text>
</comment>
<dbReference type="SUPFAM" id="SSF52047">
    <property type="entry name" value="RNI-like"/>
    <property type="match status" value="1"/>
</dbReference>
<dbReference type="InterPro" id="IPR032675">
    <property type="entry name" value="LRR_dom_sf"/>
</dbReference>
<evidence type="ECO:0008006" key="5">
    <source>
        <dbReference type="Google" id="ProtNLM"/>
    </source>
</evidence>
<dbReference type="PANTHER" id="PTHR24111">
    <property type="entry name" value="LEUCINE-RICH REPEAT-CONTAINING PROTEIN 34"/>
    <property type="match status" value="1"/>
</dbReference>
<dbReference type="Pfam" id="PF13516">
    <property type="entry name" value="LRR_6"/>
    <property type="match status" value="2"/>
</dbReference>
<proteinExistence type="predicted"/>
<feature type="compositionally biased region" description="Basic and acidic residues" evidence="2">
    <location>
        <begin position="330"/>
        <end position="340"/>
    </location>
</feature>
<dbReference type="PANTHER" id="PTHR24111:SF0">
    <property type="entry name" value="LEUCINE-RICH REPEAT-CONTAINING PROTEIN"/>
    <property type="match status" value="1"/>
</dbReference>
<evidence type="ECO:0000313" key="3">
    <source>
        <dbReference type="EMBL" id="KAK8884510.1"/>
    </source>
</evidence>
<keyword evidence="1" id="KW-0677">Repeat</keyword>
<sequence>MSSGSLKVRNLHDSINITQSTHSISSQVSTPNVAFDFNTQEDDVDEEQLSPWEQYTNLCYSQHPPIPALSLMKPILSGDEGSANFPHMQVGNHIPIILQMLNKVKIINDLNLSDNALDYTCVEPLVNFVLNSDQLSSLNLSDNPNIKAKGMRELMEGIRDSRSLENLSISNTGCNQTVGPAIAEFIDNCSLLLKLDASSCSLRQSVNEIAQALANSQKLKRLNLSDNELCIGGKKVMQQLGSGVSKGGTITRLFLSKNAINDEMAISLLKNLAESQTLKHLDLSNNSIGEPAGKAIASLISKTSTLKHLDISMNPVLNVTINKENGQKSLESDDGKGGAKKDKKPKAYTPSVYSILTSLGKNTTMVDIKMVGLVVNQIEWQQKLEQLHSQNQAVNVIYQAPGTESFQFRSSSSLSSKE</sequence>
<evidence type="ECO:0000313" key="4">
    <source>
        <dbReference type="Proteomes" id="UP001470230"/>
    </source>
</evidence>
<dbReference type="EMBL" id="JAPFFF010000008">
    <property type="protein sequence ID" value="KAK8884510.1"/>
    <property type="molecule type" value="Genomic_DNA"/>
</dbReference>